<keyword evidence="4" id="KW-1185">Reference proteome</keyword>
<dbReference type="PIRSF" id="PIRSF005902">
    <property type="entry name" value="DNase_TatD"/>
    <property type="match status" value="1"/>
</dbReference>
<evidence type="ECO:0000313" key="3">
    <source>
        <dbReference type="EMBL" id="WKD51020.1"/>
    </source>
</evidence>
<proteinExistence type="inferred from homology"/>
<dbReference type="SUPFAM" id="SSF51556">
    <property type="entry name" value="Metallo-dependent hydrolases"/>
    <property type="match status" value="1"/>
</dbReference>
<evidence type="ECO:0000256" key="2">
    <source>
        <dbReference type="ARBA" id="ARBA00022801"/>
    </source>
</evidence>
<keyword evidence="2 3" id="KW-0378">Hydrolase</keyword>
<gene>
    <name evidence="3" type="ORF">M8T91_06260</name>
</gene>
<organism evidence="3 4">
    <name type="scientific">Microbulbifer spongiae</name>
    <dbReference type="NCBI Taxonomy" id="2944933"/>
    <lineage>
        <taxon>Bacteria</taxon>
        <taxon>Pseudomonadati</taxon>
        <taxon>Pseudomonadota</taxon>
        <taxon>Gammaproteobacteria</taxon>
        <taxon>Cellvibrionales</taxon>
        <taxon>Microbulbiferaceae</taxon>
        <taxon>Microbulbifer</taxon>
    </lineage>
</organism>
<accession>A0ABY9EHL8</accession>
<comment type="similarity">
    <text evidence="1">Belongs to the metallo-dependent hydrolases superfamily. TatD-type hydrolase family.</text>
</comment>
<dbReference type="EMBL" id="CP098023">
    <property type="protein sequence ID" value="WKD51020.1"/>
    <property type="molecule type" value="Genomic_DNA"/>
</dbReference>
<dbReference type="GO" id="GO:0016787">
    <property type="term" value="F:hydrolase activity"/>
    <property type="evidence" value="ECO:0007669"/>
    <property type="project" value="UniProtKB-KW"/>
</dbReference>
<name>A0ABY9EHL8_9GAMM</name>
<evidence type="ECO:0000256" key="1">
    <source>
        <dbReference type="ARBA" id="ARBA00009275"/>
    </source>
</evidence>
<dbReference type="Pfam" id="PF01026">
    <property type="entry name" value="TatD_DNase"/>
    <property type="match status" value="1"/>
</dbReference>
<dbReference type="Proteomes" id="UP001321520">
    <property type="component" value="Chromosome"/>
</dbReference>
<dbReference type="InterPro" id="IPR001130">
    <property type="entry name" value="TatD-like"/>
</dbReference>
<dbReference type="PANTHER" id="PTHR46124">
    <property type="entry name" value="D-AMINOACYL-TRNA DEACYLASE"/>
    <property type="match status" value="1"/>
</dbReference>
<dbReference type="Gene3D" id="3.20.20.140">
    <property type="entry name" value="Metal-dependent hydrolases"/>
    <property type="match status" value="1"/>
</dbReference>
<reference evidence="3 4" key="1">
    <citation type="submission" date="2022-05" db="EMBL/GenBank/DDBJ databases">
        <title>Microbulbifer sp. nov., isolated from sponge.</title>
        <authorList>
            <person name="Gao L."/>
        </authorList>
    </citation>
    <scope>NUCLEOTIDE SEQUENCE [LARGE SCALE GENOMIC DNA]</scope>
    <source>
        <strain evidence="3 4">MI-G</strain>
    </source>
</reference>
<dbReference type="InterPro" id="IPR018228">
    <property type="entry name" value="DNase_TatD-rel_CS"/>
</dbReference>
<evidence type="ECO:0000313" key="4">
    <source>
        <dbReference type="Proteomes" id="UP001321520"/>
    </source>
</evidence>
<protein>
    <submittedName>
        <fullName evidence="3">TatD family hydrolase</fullName>
    </submittedName>
</protein>
<dbReference type="CDD" id="cd01310">
    <property type="entry name" value="TatD_DNAse"/>
    <property type="match status" value="1"/>
</dbReference>
<dbReference type="PANTHER" id="PTHR46124:SF3">
    <property type="entry name" value="HYDROLASE"/>
    <property type="match status" value="1"/>
</dbReference>
<dbReference type="InterPro" id="IPR032466">
    <property type="entry name" value="Metal_Hydrolase"/>
</dbReference>
<sequence length="262" mass="28962">MKLIDSHCHFDFDAFAPDRSRVWQRCLAAGVSRMIIPGVCEAQWQPLADLVKGQPGWYAAAGIHPWWVGRIEDLTVSAEGLDQLGHALTSHVREYACVAVGECGLDTAIDTPLAQQEAVFRLQIEVACALQLPLVLHVHRTHNAVLRLLKHYRPPRGGVVHAFSGSEQMAGDYWQLGFYLGVGGTVTYPRAAKTRRTFSRVPLQSLLLESDAPDMPLSGRQGRRNSPEHLPLIAAELAELRGVSTDEIANTTRHNTEMLFSL</sequence>
<dbReference type="RefSeq" id="WP_301417889.1">
    <property type="nucleotide sequence ID" value="NZ_CP098023.1"/>
</dbReference>
<dbReference type="PROSITE" id="PS01137">
    <property type="entry name" value="TATD_1"/>
    <property type="match status" value="1"/>
</dbReference>